<dbReference type="SUPFAM" id="SSF46955">
    <property type="entry name" value="Putative DNA-binding domain"/>
    <property type="match status" value="1"/>
</dbReference>
<dbReference type="EMBL" id="FNCC01000016">
    <property type="protein sequence ID" value="SDH10757.1"/>
    <property type="molecule type" value="Genomic_DNA"/>
</dbReference>
<dbReference type="Proteomes" id="UP000199623">
    <property type="component" value="Unassembled WGS sequence"/>
</dbReference>
<dbReference type="STRING" id="200378.SAMN05216553_11612"/>
<feature type="domain" description="HTH merR-type" evidence="2">
    <location>
        <begin position="6"/>
        <end position="75"/>
    </location>
</feature>
<dbReference type="AlphaFoldDB" id="A0A1G7ZQD6"/>
<dbReference type="SMART" id="SM00422">
    <property type="entry name" value="HTH_MERR"/>
    <property type="match status" value="1"/>
</dbReference>
<keyword evidence="4" id="KW-1185">Reference proteome</keyword>
<organism evidence="3 4">
    <name type="scientific">Lentzea fradiae</name>
    <dbReference type="NCBI Taxonomy" id="200378"/>
    <lineage>
        <taxon>Bacteria</taxon>
        <taxon>Bacillati</taxon>
        <taxon>Actinomycetota</taxon>
        <taxon>Actinomycetes</taxon>
        <taxon>Pseudonocardiales</taxon>
        <taxon>Pseudonocardiaceae</taxon>
        <taxon>Lentzea</taxon>
    </lineage>
</organism>
<dbReference type="InterPro" id="IPR047057">
    <property type="entry name" value="MerR_fam"/>
</dbReference>
<dbReference type="PRINTS" id="PR00040">
    <property type="entry name" value="HTHMERR"/>
</dbReference>
<name>A0A1G7ZQD6_9PSEU</name>
<dbReference type="RefSeq" id="WP_090056854.1">
    <property type="nucleotide sequence ID" value="NZ_FNCC01000016.1"/>
</dbReference>
<evidence type="ECO:0000313" key="4">
    <source>
        <dbReference type="Proteomes" id="UP000199623"/>
    </source>
</evidence>
<gene>
    <name evidence="3" type="ORF">SAMN05216553_11612</name>
</gene>
<dbReference type="CDD" id="cd00592">
    <property type="entry name" value="HTH_MerR-like"/>
    <property type="match status" value="1"/>
</dbReference>
<evidence type="ECO:0000259" key="2">
    <source>
        <dbReference type="PROSITE" id="PS50937"/>
    </source>
</evidence>
<dbReference type="GO" id="GO:0003677">
    <property type="term" value="F:DNA binding"/>
    <property type="evidence" value="ECO:0007669"/>
    <property type="project" value="UniProtKB-KW"/>
</dbReference>
<dbReference type="PANTHER" id="PTHR30204">
    <property type="entry name" value="REDOX-CYCLING DRUG-SENSING TRANSCRIPTIONAL ACTIVATOR SOXR"/>
    <property type="match status" value="1"/>
</dbReference>
<evidence type="ECO:0000313" key="3">
    <source>
        <dbReference type="EMBL" id="SDH10757.1"/>
    </source>
</evidence>
<dbReference type="Gene3D" id="1.10.1660.10">
    <property type="match status" value="1"/>
</dbReference>
<dbReference type="InterPro" id="IPR009061">
    <property type="entry name" value="DNA-bd_dom_put_sf"/>
</dbReference>
<dbReference type="Pfam" id="PF13411">
    <property type="entry name" value="MerR_1"/>
    <property type="match status" value="1"/>
</dbReference>
<dbReference type="PROSITE" id="PS50937">
    <property type="entry name" value="HTH_MERR_2"/>
    <property type="match status" value="1"/>
</dbReference>
<keyword evidence="1 3" id="KW-0238">DNA-binding</keyword>
<dbReference type="GO" id="GO:0003700">
    <property type="term" value="F:DNA-binding transcription factor activity"/>
    <property type="evidence" value="ECO:0007669"/>
    <property type="project" value="InterPro"/>
</dbReference>
<dbReference type="InterPro" id="IPR000551">
    <property type="entry name" value="MerR-type_HTH_dom"/>
</dbReference>
<accession>A0A1G7ZQD6</accession>
<proteinExistence type="predicted"/>
<reference evidence="4" key="1">
    <citation type="submission" date="2016-10" db="EMBL/GenBank/DDBJ databases">
        <authorList>
            <person name="Varghese N."/>
            <person name="Submissions S."/>
        </authorList>
    </citation>
    <scope>NUCLEOTIDE SEQUENCE [LARGE SCALE GENOMIC DNA]</scope>
    <source>
        <strain evidence="4">CGMCC 4.3506</strain>
    </source>
</reference>
<evidence type="ECO:0000256" key="1">
    <source>
        <dbReference type="ARBA" id="ARBA00023125"/>
    </source>
</evidence>
<dbReference type="OrthoDB" id="9809391at2"/>
<sequence length="330" mass="36627">MTTPPLYPIGDVARRTGLSVSAIRFYAEEGVVKPTSHTDGGYRLYDVEAVARLELVRTLRDLGASLEDVRRLLADETSLQDLATTHLVIVERQLRHLKARRAVLRTIVGQETDARRISLMQELVSMSDEDRERLLDEFWNEVTDGLDVHPAFVEHLHGMRPVLPEEPDSEQLQAWIELADMVRDADFRAEVREFFHTAFASPKSTVVTSPEMLAGMEAHRVAQIEARDAERAGVDPDSPEGKEIAGRLLATLARLTAGVTGREPDLGELRRSMTETAPEVDEHARRAATRFGVLLDRYVTLTETISGRPAPDFGDVGASDEWIAAAVSAL</sequence>
<protein>
    <submittedName>
        <fullName evidence="3">DNA-binding transcriptional regulator, MerR family</fullName>
    </submittedName>
</protein>
<dbReference type="PANTHER" id="PTHR30204:SF93">
    <property type="entry name" value="HTH MERR-TYPE DOMAIN-CONTAINING PROTEIN"/>
    <property type="match status" value="1"/>
</dbReference>